<dbReference type="AlphaFoldDB" id="A0A6A6E7U1"/>
<protein>
    <recommendedName>
        <fullName evidence="3">HTH psq-type domain-containing protein</fullName>
    </recommendedName>
</protein>
<name>A0A6A6E7U1_9PEZI</name>
<dbReference type="EMBL" id="ML994632">
    <property type="protein sequence ID" value="KAF2185916.1"/>
    <property type="molecule type" value="Genomic_DNA"/>
</dbReference>
<accession>A0A6A6E7U1</accession>
<gene>
    <name evidence="1" type="ORF">K469DRAFT_575539</name>
</gene>
<organism evidence="1 2">
    <name type="scientific">Zopfia rhizophila CBS 207.26</name>
    <dbReference type="NCBI Taxonomy" id="1314779"/>
    <lineage>
        <taxon>Eukaryota</taxon>
        <taxon>Fungi</taxon>
        <taxon>Dikarya</taxon>
        <taxon>Ascomycota</taxon>
        <taxon>Pezizomycotina</taxon>
        <taxon>Dothideomycetes</taxon>
        <taxon>Dothideomycetes incertae sedis</taxon>
        <taxon>Zopfiaceae</taxon>
        <taxon>Zopfia</taxon>
    </lineage>
</organism>
<evidence type="ECO:0000313" key="2">
    <source>
        <dbReference type="Proteomes" id="UP000800200"/>
    </source>
</evidence>
<evidence type="ECO:0008006" key="3">
    <source>
        <dbReference type="Google" id="ProtNLM"/>
    </source>
</evidence>
<dbReference type="OrthoDB" id="3942738at2759"/>
<reference evidence="1" key="1">
    <citation type="journal article" date="2020" name="Stud. Mycol.">
        <title>101 Dothideomycetes genomes: a test case for predicting lifestyles and emergence of pathogens.</title>
        <authorList>
            <person name="Haridas S."/>
            <person name="Albert R."/>
            <person name="Binder M."/>
            <person name="Bloem J."/>
            <person name="Labutti K."/>
            <person name="Salamov A."/>
            <person name="Andreopoulos B."/>
            <person name="Baker S."/>
            <person name="Barry K."/>
            <person name="Bills G."/>
            <person name="Bluhm B."/>
            <person name="Cannon C."/>
            <person name="Castanera R."/>
            <person name="Culley D."/>
            <person name="Daum C."/>
            <person name="Ezra D."/>
            <person name="Gonzalez J."/>
            <person name="Henrissat B."/>
            <person name="Kuo A."/>
            <person name="Liang C."/>
            <person name="Lipzen A."/>
            <person name="Lutzoni F."/>
            <person name="Magnuson J."/>
            <person name="Mondo S."/>
            <person name="Nolan M."/>
            <person name="Ohm R."/>
            <person name="Pangilinan J."/>
            <person name="Park H.-J."/>
            <person name="Ramirez L."/>
            <person name="Alfaro M."/>
            <person name="Sun H."/>
            <person name="Tritt A."/>
            <person name="Yoshinaga Y."/>
            <person name="Zwiers L.-H."/>
            <person name="Turgeon B."/>
            <person name="Goodwin S."/>
            <person name="Spatafora J."/>
            <person name="Crous P."/>
            <person name="Grigoriev I."/>
        </authorList>
    </citation>
    <scope>NUCLEOTIDE SEQUENCE</scope>
    <source>
        <strain evidence="1">CBS 207.26</strain>
    </source>
</reference>
<keyword evidence="2" id="KW-1185">Reference proteome</keyword>
<proteinExistence type="predicted"/>
<evidence type="ECO:0000313" key="1">
    <source>
        <dbReference type="EMBL" id="KAF2185916.1"/>
    </source>
</evidence>
<dbReference type="Proteomes" id="UP000800200">
    <property type="component" value="Unassembled WGS sequence"/>
</dbReference>
<sequence>MDPIEAALADLESQNPPNYSATARKYNVGRSTLSRRHREAYIENISILTKEQENNLISYIKKLTEMSLPPTNKIVENFVHDLARH</sequence>